<dbReference type="SUPFAM" id="SSF52833">
    <property type="entry name" value="Thioredoxin-like"/>
    <property type="match status" value="1"/>
</dbReference>
<dbReference type="InterPro" id="IPR004046">
    <property type="entry name" value="GST_C"/>
</dbReference>
<dbReference type="Pfam" id="PF14497">
    <property type="entry name" value="GST_C_3"/>
    <property type="match status" value="1"/>
</dbReference>
<reference evidence="7" key="1">
    <citation type="submission" date="2022-01" db="EMBL/GenBank/DDBJ databases">
        <authorList>
            <person name="King R."/>
        </authorList>
    </citation>
    <scope>NUCLEOTIDE SEQUENCE</scope>
</reference>
<feature type="domain" description="GST C-terminal" evidence="6">
    <location>
        <begin position="81"/>
        <end position="202"/>
    </location>
</feature>
<organism evidence="7 8">
    <name type="scientific">Psylliodes chrysocephalus</name>
    <dbReference type="NCBI Taxonomy" id="3402493"/>
    <lineage>
        <taxon>Eukaryota</taxon>
        <taxon>Metazoa</taxon>
        <taxon>Ecdysozoa</taxon>
        <taxon>Arthropoda</taxon>
        <taxon>Hexapoda</taxon>
        <taxon>Insecta</taxon>
        <taxon>Pterygota</taxon>
        <taxon>Neoptera</taxon>
        <taxon>Endopterygota</taxon>
        <taxon>Coleoptera</taxon>
        <taxon>Polyphaga</taxon>
        <taxon>Cucujiformia</taxon>
        <taxon>Chrysomeloidea</taxon>
        <taxon>Chrysomelidae</taxon>
        <taxon>Galerucinae</taxon>
        <taxon>Alticini</taxon>
        <taxon>Psylliodes</taxon>
    </lineage>
</organism>
<dbReference type="SFLD" id="SFLDS00019">
    <property type="entry name" value="Glutathione_Transferase_(cytos"/>
    <property type="match status" value="1"/>
</dbReference>
<dbReference type="EC" id="2.5.1.18" evidence="2"/>
<name>A0A9P0CIJ5_9CUCU</name>
<dbReference type="SFLD" id="SFLDG00363">
    <property type="entry name" value="AMPS_(cytGST):_Alpha-__Mu-__Pi"/>
    <property type="match status" value="1"/>
</dbReference>
<evidence type="ECO:0000259" key="6">
    <source>
        <dbReference type="PROSITE" id="PS50405"/>
    </source>
</evidence>
<comment type="subunit">
    <text evidence="1">Homodimer.</text>
</comment>
<dbReference type="CDD" id="cd03192">
    <property type="entry name" value="GST_C_Sigma_like"/>
    <property type="match status" value="1"/>
</dbReference>
<evidence type="ECO:0000256" key="1">
    <source>
        <dbReference type="ARBA" id="ARBA00011738"/>
    </source>
</evidence>
<evidence type="ECO:0000256" key="4">
    <source>
        <dbReference type="ARBA" id="ARBA00047960"/>
    </source>
</evidence>
<dbReference type="InterPro" id="IPR004045">
    <property type="entry name" value="Glutathione_S-Trfase_N"/>
</dbReference>
<dbReference type="GO" id="GO:0004364">
    <property type="term" value="F:glutathione transferase activity"/>
    <property type="evidence" value="ECO:0007669"/>
    <property type="project" value="UniProtKB-EC"/>
</dbReference>
<dbReference type="CDD" id="cd03039">
    <property type="entry name" value="GST_N_Sigma_like"/>
    <property type="match status" value="1"/>
</dbReference>
<dbReference type="Gene3D" id="1.20.1050.10">
    <property type="match status" value="1"/>
</dbReference>
<dbReference type="SUPFAM" id="SSF47616">
    <property type="entry name" value="GST C-terminal domain-like"/>
    <property type="match status" value="1"/>
</dbReference>
<dbReference type="Gene3D" id="3.40.30.10">
    <property type="entry name" value="Glutaredoxin"/>
    <property type="match status" value="1"/>
</dbReference>
<gene>
    <name evidence="7" type="ORF">PSYICH_LOCUS2825</name>
</gene>
<dbReference type="PANTHER" id="PTHR11571">
    <property type="entry name" value="GLUTATHIONE S-TRANSFERASE"/>
    <property type="match status" value="1"/>
</dbReference>
<evidence type="ECO:0000256" key="3">
    <source>
        <dbReference type="ARBA" id="ARBA00038317"/>
    </source>
</evidence>
<dbReference type="InterPro" id="IPR040079">
    <property type="entry name" value="Glutathione_S-Trfase"/>
</dbReference>
<comment type="similarity">
    <text evidence="3">Belongs to the GST superfamily. Sigma family.</text>
</comment>
<dbReference type="InterPro" id="IPR036249">
    <property type="entry name" value="Thioredoxin-like_sf"/>
</dbReference>
<keyword evidence="8" id="KW-1185">Reference proteome</keyword>
<accession>A0A9P0CIJ5</accession>
<dbReference type="PROSITE" id="PS50404">
    <property type="entry name" value="GST_NTER"/>
    <property type="match status" value="1"/>
</dbReference>
<protein>
    <recommendedName>
        <fullName evidence="2">glutathione transferase</fullName>
        <ecNumber evidence="2">2.5.1.18</ecNumber>
    </recommendedName>
</protein>
<dbReference type="InterPro" id="IPR050213">
    <property type="entry name" value="GST_superfamily"/>
</dbReference>
<evidence type="ECO:0000313" key="7">
    <source>
        <dbReference type="EMBL" id="CAH1101303.1"/>
    </source>
</evidence>
<dbReference type="AlphaFoldDB" id="A0A9P0CIJ5"/>
<evidence type="ECO:0000313" key="8">
    <source>
        <dbReference type="Proteomes" id="UP001153636"/>
    </source>
</evidence>
<feature type="domain" description="GST N-terminal" evidence="5">
    <location>
        <begin position="2"/>
        <end position="79"/>
    </location>
</feature>
<dbReference type="FunFam" id="1.20.1050.10:FF:000030">
    <property type="entry name" value="Glutathione S-transferase S1"/>
    <property type="match status" value="1"/>
</dbReference>
<dbReference type="GO" id="GO:0006749">
    <property type="term" value="P:glutathione metabolic process"/>
    <property type="evidence" value="ECO:0007669"/>
    <property type="project" value="TreeGrafter"/>
</dbReference>
<proteinExistence type="inferred from homology"/>
<dbReference type="InterPro" id="IPR010987">
    <property type="entry name" value="Glutathione-S-Trfase_C-like"/>
</dbReference>
<dbReference type="Pfam" id="PF02798">
    <property type="entry name" value="GST_N"/>
    <property type="match status" value="1"/>
</dbReference>
<dbReference type="SFLD" id="SFLDG01205">
    <property type="entry name" value="AMPS.1"/>
    <property type="match status" value="1"/>
</dbReference>
<dbReference type="OrthoDB" id="414243at2759"/>
<evidence type="ECO:0000256" key="2">
    <source>
        <dbReference type="ARBA" id="ARBA00012452"/>
    </source>
</evidence>
<dbReference type="EMBL" id="OV651823">
    <property type="protein sequence ID" value="CAH1101303.1"/>
    <property type="molecule type" value="Genomic_DNA"/>
</dbReference>
<evidence type="ECO:0000259" key="5">
    <source>
        <dbReference type="PROSITE" id="PS50404"/>
    </source>
</evidence>
<sequence length="212" mass="24424">MPSYKLIYFDLPGLAEPIRLLFSYGKVPFIDQRITKEEWVTLKPTTPFGHLPILEIDGVPYSHSRAIFRYVGSIVGLIGKDPMENLAIDSVLGAMLDIREAIVKLRFCEDEAKKPELKKALEERYQRTYKKLEVDAGKNGGYLALNRPTWTDVLFCYNYELLRNALGIDVLTPYPNLQKVKKTVLSQEGIREYLKKRAPNPMKPKYELQQDL</sequence>
<dbReference type="PROSITE" id="PS50405">
    <property type="entry name" value="GST_CTER"/>
    <property type="match status" value="1"/>
</dbReference>
<dbReference type="InterPro" id="IPR036282">
    <property type="entry name" value="Glutathione-S-Trfase_C_sf"/>
</dbReference>
<comment type="catalytic activity">
    <reaction evidence="4">
        <text>RX + glutathione = an S-substituted glutathione + a halide anion + H(+)</text>
        <dbReference type="Rhea" id="RHEA:16437"/>
        <dbReference type="ChEBI" id="CHEBI:15378"/>
        <dbReference type="ChEBI" id="CHEBI:16042"/>
        <dbReference type="ChEBI" id="CHEBI:17792"/>
        <dbReference type="ChEBI" id="CHEBI:57925"/>
        <dbReference type="ChEBI" id="CHEBI:90779"/>
        <dbReference type="EC" id="2.5.1.18"/>
    </reaction>
</comment>
<dbReference type="Proteomes" id="UP001153636">
    <property type="component" value="Chromosome 11"/>
</dbReference>